<protein>
    <submittedName>
        <fullName evidence="1">Uncharacterized protein</fullName>
    </submittedName>
</protein>
<organism evidence="1 2">
    <name type="scientific">Thelohanellus kitauei</name>
    <name type="common">Myxosporean</name>
    <dbReference type="NCBI Taxonomy" id="669202"/>
    <lineage>
        <taxon>Eukaryota</taxon>
        <taxon>Metazoa</taxon>
        <taxon>Cnidaria</taxon>
        <taxon>Myxozoa</taxon>
        <taxon>Myxosporea</taxon>
        <taxon>Bivalvulida</taxon>
        <taxon>Platysporina</taxon>
        <taxon>Myxobolidae</taxon>
        <taxon>Thelohanellus</taxon>
    </lineage>
</organism>
<keyword evidence="2" id="KW-1185">Reference proteome</keyword>
<dbReference type="Proteomes" id="UP000031668">
    <property type="component" value="Unassembled WGS sequence"/>
</dbReference>
<evidence type="ECO:0000313" key="2">
    <source>
        <dbReference type="Proteomes" id="UP000031668"/>
    </source>
</evidence>
<gene>
    <name evidence="1" type="ORF">RF11_02230</name>
</gene>
<dbReference type="AlphaFoldDB" id="A0A0C2MP34"/>
<accession>A0A0C2MP34</accession>
<sequence length="146" mass="17540">MHFIFRYNFITFWNTTLLRSMDLRLLHSNEFSFPNIFSFDPVSTIVDLKICINTFESSKGCNTSNIDRESDMDILDHKLVFQNLKHIYNEHSFSIFPNGLVIVWKRFEMFYKPRVSFLCYTIKKKDSTMKKIRNSFNHGFIYTFCN</sequence>
<name>A0A0C2MP34_THEKT</name>
<proteinExistence type="predicted"/>
<dbReference type="EMBL" id="JWZT01004669">
    <property type="protein sequence ID" value="KII63421.1"/>
    <property type="molecule type" value="Genomic_DNA"/>
</dbReference>
<comment type="caution">
    <text evidence="1">The sequence shown here is derived from an EMBL/GenBank/DDBJ whole genome shotgun (WGS) entry which is preliminary data.</text>
</comment>
<evidence type="ECO:0000313" key="1">
    <source>
        <dbReference type="EMBL" id="KII63421.1"/>
    </source>
</evidence>
<reference evidence="1 2" key="1">
    <citation type="journal article" date="2014" name="Genome Biol. Evol.">
        <title>The genome of the myxosporean Thelohanellus kitauei shows adaptations to nutrient acquisition within its fish host.</title>
        <authorList>
            <person name="Yang Y."/>
            <person name="Xiong J."/>
            <person name="Zhou Z."/>
            <person name="Huo F."/>
            <person name="Miao W."/>
            <person name="Ran C."/>
            <person name="Liu Y."/>
            <person name="Zhang J."/>
            <person name="Feng J."/>
            <person name="Wang M."/>
            <person name="Wang M."/>
            <person name="Wang L."/>
            <person name="Yao B."/>
        </authorList>
    </citation>
    <scope>NUCLEOTIDE SEQUENCE [LARGE SCALE GENOMIC DNA]</scope>
    <source>
        <strain evidence="1">Wuqing</strain>
    </source>
</reference>